<dbReference type="InterPro" id="IPR036259">
    <property type="entry name" value="MFS_trans_sf"/>
</dbReference>
<dbReference type="GO" id="GO:0022857">
    <property type="term" value="F:transmembrane transporter activity"/>
    <property type="evidence" value="ECO:0007669"/>
    <property type="project" value="InterPro"/>
</dbReference>
<dbReference type="PROSITE" id="PS50850">
    <property type="entry name" value="MFS"/>
    <property type="match status" value="1"/>
</dbReference>
<evidence type="ECO:0000313" key="11">
    <source>
        <dbReference type="Proteomes" id="UP000054172"/>
    </source>
</evidence>
<evidence type="ECO:0000256" key="4">
    <source>
        <dbReference type="ARBA" id="ARBA00022475"/>
    </source>
</evidence>
<keyword evidence="11" id="KW-1185">Reference proteome</keyword>
<evidence type="ECO:0000256" key="6">
    <source>
        <dbReference type="ARBA" id="ARBA00022989"/>
    </source>
</evidence>
<name>A0A0Q4B807_9BACT</name>
<feature type="transmembrane region" description="Helical" evidence="8">
    <location>
        <begin position="218"/>
        <end position="240"/>
    </location>
</feature>
<feature type="transmembrane region" description="Helical" evidence="8">
    <location>
        <begin position="371"/>
        <end position="391"/>
    </location>
</feature>
<keyword evidence="3" id="KW-0813">Transport</keyword>
<dbReference type="PANTHER" id="PTHR43271">
    <property type="entry name" value="BLL2771 PROTEIN"/>
    <property type="match status" value="1"/>
</dbReference>
<feature type="transmembrane region" description="Helical" evidence="8">
    <location>
        <begin position="343"/>
        <end position="365"/>
    </location>
</feature>
<evidence type="ECO:0000256" key="3">
    <source>
        <dbReference type="ARBA" id="ARBA00022448"/>
    </source>
</evidence>
<dbReference type="Pfam" id="PF07690">
    <property type="entry name" value="MFS_1"/>
    <property type="match status" value="1"/>
</dbReference>
<dbReference type="EMBL" id="LIIK01000014">
    <property type="protein sequence ID" value="KQM09037.1"/>
    <property type="molecule type" value="Genomic_DNA"/>
</dbReference>
<feature type="domain" description="Major facilitator superfamily (MFS) profile" evidence="9">
    <location>
        <begin position="12"/>
        <end position="394"/>
    </location>
</feature>
<accession>A0A0Q4B807</accession>
<evidence type="ECO:0000256" key="2">
    <source>
        <dbReference type="ARBA" id="ARBA00008335"/>
    </source>
</evidence>
<feature type="transmembrane region" description="Helical" evidence="8">
    <location>
        <begin position="173"/>
        <end position="197"/>
    </location>
</feature>
<keyword evidence="6 8" id="KW-1133">Transmembrane helix</keyword>
<dbReference type="GO" id="GO:0005886">
    <property type="term" value="C:plasma membrane"/>
    <property type="evidence" value="ECO:0007669"/>
    <property type="project" value="UniProtKB-SubCell"/>
</dbReference>
<dbReference type="InterPro" id="IPR020846">
    <property type="entry name" value="MFS_dom"/>
</dbReference>
<evidence type="ECO:0000256" key="1">
    <source>
        <dbReference type="ARBA" id="ARBA00004651"/>
    </source>
</evidence>
<evidence type="ECO:0000313" key="10">
    <source>
        <dbReference type="EMBL" id="KQM09037.1"/>
    </source>
</evidence>
<dbReference type="InterPro" id="IPR011701">
    <property type="entry name" value="MFS"/>
</dbReference>
<reference evidence="10" key="1">
    <citation type="submission" date="2015-08" db="EMBL/GenBank/DDBJ databases">
        <title>Candidatus Bacteriodes Periocalifornicus.</title>
        <authorList>
            <person name="McLean J.S."/>
            <person name="Kelley S."/>
        </authorList>
    </citation>
    <scope>NUCLEOTIDE SEQUENCE [LARGE SCALE GENOMIC DNA]</scope>
    <source>
        <strain evidence="10">12B</strain>
    </source>
</reference>
<evidence type="ECO:0000259" key="9">
    <source>
        <dbReference type="PROSITE" id="PS50850"/>
    </source>
</evidence>
<dbReference type="PATRIC" id="fig|1702214.3.peg.1527"/>
<sequence length="401" mass="43003">MEARYALPGSGRYRRIRAGILLTGLSIFAQLYFFQPILGGLTSAFSIEGASASLTVSMGTVGMSIGLFTAVFAGDLIGRRRLMVVSMLVSSVVTIAHVLVGSYPLLLALCLVKGVVLSGVSAVALPYLTEEIAPQRLGQVIAVYLSGNTIGGMGGRVLSIFASNWGGWQASALAIGGISLLLGIVFTLIFPASLNFTPQRVSAQVRFRRMRVFLSTPYFIALYAIGAAIMGVFVSVYNYLSFLLEGPAYRLPHYLVALIFLMYMVGVVGSMVVGRLSDRREPSVLLRECLVLYLFGVALMSIPTLPTVIGGLGVHTFAFFACHTLASRLVSTHAGIGKTSATCLYWLVYYLGSSVVGYLTGLVYFRWGWLAFTGVIALLLAGALVVAWRYVGREAVVPALE</sequence>
<dbReference type="PANTHER" id="PTHR43271:SF1">
    <property type="entry name" value="INNER MEMBRANE TRANSPORT PROTEIN YNFM"/>
    <property type="match status" value="1"/>
</dbReference>
<proteinExistence type="inferred from homology"/>
<dbReference type="Proteomes" id="UP000054172">
    <property type="component" value="Unassembled WGS sequence"/>
</dbReference>
<keyword evidence="5 8" id="KW-0812">Transmembrane</keyword>
<comment type="subcellular location">
    <subcellularLocation>
        <location evidence="1">Cell membrane</location>
        <topology evidence="1">Multi-pass membrane protein</topology>
    </subcellularLocation>
</comment>
<comment type="similarity">
    <text evidence="2">Belongs to the major facilitator superfamily.</text>
</comment>
<evidence type="ECO:0000256" key="7">
    <source>
        <dbReference type="ARBA" id="ARBA00023136"/>
    </source>
</evidence>
<dbReference type="CDD" id="cd17324">
    <property type="entry name" value="MFS_NepI_like"/>
    <property type="match status" value="1"/>
</dbReference>
<dbReference type="AlphaFoldDB" id="A0A0Q4B807"/>
<keyword evidence="7 8" id="KW-0472">Membrane</keyword>
<dbReference type="SUPFAM" id="SSF103473">
    <property type="entry name" value="MFS general substrate transporter"/>
    <property type="match status" value="1"/>
</dbReference>
<feature type="transmembrane region" description="Helical" evidence="8">
    <location>
        <begin position="20"/>
        <end position="38"/>
    </location>
</feature>
<feature type="transmembrane region" description="Helical" evidence="8">
    <location>
        <begin position="106"/>
        <end position="128"/>
    </location>
</feature>
<feature type="transmembrane region" description="Helical" evidence="8">
    <location>
        <begin position="82"/>
        <end position="100"/>
    </location>
</feature>
<protein>
    <recommendedName>
        <fullName evidence="9">Major facilitator superfamily (MFS) profile domain-containing protein</fullName>
    </recommendedName>
</protein>
<feature type="transmembrane region" description="Helical" evidence="8">
    <location>
        <begin position="285"/>
        <end position="302"/>
    </location>
</feature>
<keyword evidence="4" id="KW-1003">Cell membrane</keyword>
<feature type="transmembrane region" description="Helical" evidence="8">
    <location>
        <begin position="252"/>
        <end position="273"/>
    </location>
</feature>
<gene>
    <name evidence="10" type="ORF">AL399_04105</name>
</gene>
<dbReference type="STRING" id="1702214.AL399_04105"/>
<feature type="transmembrane region" description="Helical" evidence="8">
    <location>
        <begin position="50"/>
        <end position="73"/>
    </location>
</feature>
<evidence type="ECO:0000256" key="8">
    <source>
        <dbReference type="SAM" id="Phobius"/>
    </source>
</evidence>
<organism evidence="10 11">
    <name type="scientific">Candidatus [Bacteroides] periocalifornicus</name>
    <dbReference type="NCBI Taxonomy" id="1702214"/>
    <lineage>
        <taxon>Bacteria</taxon>
        <taxon>Pseudomonadati</taxon>
        <taxon>Bacteroidota</taxon>
    </lineage>
</organism>
<evidence type="ECO:0000256" key="5">
    <source>
        <dbReference type="ARBA" id="ARBA00022692"/>
    </source>
</evidence>
<feature type="transmembrane region" description="Helical" evidence="8">
    <location>
        <begin position="140"/>
        <end position="161"/>
    </location>
</feature>
<comment type="caution">
    <text evidence="10">The sequence shown here is derived from an EMBL/GenBank/DDBJ whole genome shotgun (WGS) entry which is preliminary data.</text>
</comment>
<feature type="transmembrane region" description="Helical" evidence="8">
    <location>
        <begin position="308"/>
        <end position="331"/>
    </location>
</feature>
<dbReference type="Gene3D" id="1.20.1250.20">
    <property type="entry name" value="MFS general substrate transporter like domains"/>
    <property type="match status" value="1"/>
</dbReference>